<evidence type="ECO:0000259" key="6">
    <source>
        <dbReference type="SMART" id="SM00704"/>
    </source>
</evidence>
<accession>A0ABD5EPV0</accession>
<evidence type="ECO:0000256" key="2">
    <source>
        <dbReference type="ARBA" id="ARBA00022723"/>
    </source>
</evidence>
<dbReference type="InterPro" id="IPR018967">
    <property type="entry name" value="FeS-contain_CDGSH-typ"/>
</dbReference>
<sequence>MPYESEERDGDARRVWIDEDGPVLVQGPVEVVLPDGRTARSDRFTVALCVCRRSRAYPWCDTSHRLVPRTGQGTGTGPPQRKGTPDADHGT</sequence>
<feature type="region of interest" description="Disordered" evidence="5">
    <location>
        <begin position="64"/>
        <end position="91"/>
    </location>
</feature>
<dbReference type="GO" id="GO:0005737">
    <property type="term" value="C:cytoplasm"/>
    <property type="evidence" value="ECO:0007669"/>
    <property type="project" value="UniProtKB-ARBA"/>
</dbReference>
<keyword evidence="4" id="KW-0411">Iron-sulfur</keyword>
<evidence type="ECO:0000256" key="3">
    <source>
        <dbReference type="ARBA" id="ARBA00023004"/>
    </source>
</evidence>
<evidence type="ECO:0000256" key="5">
    <source>
        <dbReference type="SAM" id="MobiDB-lite"/>
    </source>
</evidence>
<keyword evidence="3" id="KW-0408">Iron</keyword>
<evidence type="ECO:0000313" key="7">
    <source>
        <dbReference type="EMBL" id="MDT0436323.1"/>
    </source>
</evidence>
<keyword evidence="8" id="KW-1185">Reference proteome</keyword>
<dbReference type="Pfam" id="PF09360">
    <property type="entry name" value="zf-CDGSH"/>
    <property type="match status" value="1"/>
</dbReference>
<name>A0ABD5EPV0_9ACTN</name>
<proteinExistence type="predicted"/>
<protein>
    <submittedName>
        <fullName evidence="7">CDGSH iron-sulfur domain-containing protein</fullName>
    </submittedName>
</protein>
<evidence type="ECO:0000256" key="1">
    <source>
        <dbReference type="ARBA" id="ARBA00022714"/>
    </source>
</evidence>
<feature type="domain" description="Iron-binding zinc finger CDGSH type" evidence="6">
    <location>
        <begin position="26"/>
        <end position="70"/>
    </location>
</feature>
<evidence type="ECO:0000256" key="4">
    <source>
        <dbReference type="ARBA" id="ARBA00023014"/>
    </source>
</evidence>
<gene>
    <name evidence="7" type="ORF">RM877_16690</name>
</gene>
<reference evidence="8" key="1">
    <citation type="submission" date="2023-07" db="EMBL/GenBank/DDBJ databases">
        <title>30 novel species of actinomycetes from the DSMZ collection.</title>
        <authorList>
            <person name="Nouioui I."/>
        </authorList>
    </citation>
    <scope>NUCLEOTIDE SEQUENCE [LARGE SCALE GENOMIC DNA]</scope>
    <source>
        <strain evidence="8">DSM 41981</strain>
    </source>
</reference>
<dbReference type="EMBL" id="JAVRES010000006">
    <property type="protein sequence ID" value="MDT0436323.1"/>
    <property type="molecule type" value="Genomic_DNA"/>
</dbReference>
<dbReference type="AlphaFoldDB" id="A0ABD5EPV0"/>
<dbReference type="GO" id="GO:0051537">
    <property type="term" value="F:2 iron, 2 sulfur cluster binding"/>
    <property type="evidence" value="ECO:0007669"/>
    <property type="project" value="UniProtKB-KW"/>
</dbReference>
<organism evidence="7 8">
    <name type="scientific">Streptomyces doudnae</name>
    <dbReference type="NCBI Taxonomy" id="3075536"/>
    <lineage>
        <taxon>Bacteria</taxon>
        <taxon>Bacillati</taxon>
        <taxon>Actinomycetota</taxon>
        <taxon>Actinomycetes</taxon>
        <taxon>Kitasatosporales</taxon>
        <taxon>Streptomycetaceae</taxon>
        <taxon>Streptomyces</taxon>
    </lineage>
</organism>
<dbReference type="RefSeq" id="WP_176729841.1">
    <property type="nucleotide sequence ID" value="NZ_JAVRES010000006.1"/>
</dbReference>
<keyword evidence="2" id="KW-0479">Metal-binding</keyword>
<dbReference type="SMART" id="SM00704">
    <property type="entry name" value="ZnF_CDGSH"/>
    <property type="match status" value="1"/>
</dbReference>
<dbReference type="GO" id="GO:0046872">
    <property type="term" value="F:metal ion binding"/>
    <property type="evidence" value="ECO:0007669"/>
    <property type="project" value="UniProtKB-KW"/>
</dbReference>
<dbReference type="Gene3D" id="3.40.5.90">
    <property type="entry name" value="CDGSH iron-sulfur domain, mitoNEET-type"/>
    <property type="match status" value="1"/>
</dbReference>
<comment type="caution">
    <text evidence="7">The sequence shown here is derived from an EMBL/GenBank/DDBJ whole genome shotgun (WGS) entry which is preliminary data.</text>
</comment>
<dbReference type="InterPro" id="IPR042216">
    <property type="entry name" value="MitoNEET_CISD"/>
</dbReference>
<dbReference type="Proteomes" id="UP001183535">
    <property type="component" value="Unassembled WGS sequence"/>
</dbReference>
<evidence type="ECO:0000313" key="8">
    <source>
        <dbReference type="Proteomes" id="UP001183535"/>
    </source>
</evidence>
<keyword evidence="1" id="KW-0001">2Fe-2S</keyword>